<dbReference type="InterPro" id="IPR005225">
    <property type="entry name" value="Small_GTP-bd"/>
</dbReference>
<evidence type="ECO:0000256" key="5">
    <source>
        <dbReference type="ARBA" id="ARBA00039478"/>
    </source>
</evidence>
<dbReference type="SMART" id="SM00178">
    <property type="entry name" value="SAR"/>
    <property type="match status" value="1"/>
</dbReference>
<dbReference type="PANTHER" id="PTHR45909:SF1">
    <property type="entry name" value="ADP-RIBOSYLATION FACTOR-RELATED PROTEIN 1"/>
    <property type="match status" value="1"/>
</dbReference>
<accession>A0ABM4CKM6</accession>
<proteinExistence type="predicted"/>
<comment type="function">
    <text evidence="3">Trans-Golgi-associated GTPase that regulates protein sorting. Controls the targeting of ARL1 and its effector to the trans-Golgi. Required for the lipidation of chylomicrons in the intestine and required for VLDL lipidation in the liver.</text>
</comment>
<dbReference type="NCBIfam" id="TIGR00231">
    <property type="entry name" value="small_GTP"/>
    <property type="match status" value="1"/>
</dbReference>
<dbReference type="InterPro" id="IPR027417">
    <property type="entry name" value="P-loop_NTPase"/>
</dbReference>
<dbReference type="PANTHER" id="PTHR45909">
    <property type="entry name" value="ADP-RIBOSYLATION FACTOR-RELATED PROTEIN 1"/>
    <property type="match status" value="1"/>
</dbReference>
<name>A0ABM4CKM6_HYDVU</name>
<dbReference type="Pfam" id="PF00025">
    <property type="entry name" value="Arf"/>
    <property type="match status" value="1"/>
</dbReference>
<evidence type="ECO:0000256" key="4">
    <source>
        <dbReference type="ARBA" id="ARBA00038765"/>
    </source>
</evidence>
<evidence type="ECO:0000256" key="2">
    <source>
        <dbReference type="ARBA" id="ARBA00023134"/>
    </source>
</evidence>
<keyword evidence="6" id="KW-1185">Reference proteome</keyword>
<dbReference type="InterPro" id="IPR006689">
    <property type="entry name" value="Small_GTPase_ARF/SAR"/>
</dbReference>
<keyword evidence="2" id="KW-0342">GTP-binding</keyword>
<dbReference type="Proteomes" id="UP001652625">
    <property type="component" value="Chromosome 09"/>
</dbReference>
<evidence type="ECO:0000256" key="3">
    <source>
        <dbReference type="ARBA" id="ARBA00037377"/>
    </source>
</evidence>
<dbReference type="InterPro" id="IPR024156">
    <property type="entry name" value="Small_GTPase_ARF"/>
</dbReference>
<dbReference type="SMART" id="SM00177">
    <property type="entry name" value="ARF"/>
    <property type="match status" value="1"/>
</dbReference>
<protein>
    <recommendedName>
        <fullName evidence="5">ADP-ribosylation factor-related protein 1</fullName>
    </recommendedName>
</protein>
<sequence length="202" mass="23147">MFSLLQGLWKYLFQKDEYFVLIIGLDNAGKTTLFEQLKRKYCLTKYVGIPFEKIAPTVGMNMGKIDLKTAVLVLWDLGGQNELQSLWSKYFSDCHGIIYVIDSSDTHRFEESYKCFSSLILDEQLKGVPLLVLSNKRDKANSVNSEAIKNIFNHSSHNIGRRDCMLHEVSALKGEGITEGIEWMLQCVKRNVVRPPKHEDII</sequence>
<organism evidence="6 7">
    <name type="scientific">Hydra vulgaris</name>
    <name type="common">Hydra</name>
    <name type="synonym">Hydra attenuata</name>
    <dbReference type="NCBI Taxonomy" id="6087"/>
    <lineage>
        <taxon>Eukaryota</taxon>
        <taxon>Metazoa</taxon>
        <taxon>Cnidaria</taxon>
        <taxon>Hydrozoa</taxon>
        <taxon>Hydroidolina</taxon>
        <taxon>Anthoathecata</taxon>
        <taxon>Aplanulata</taxon>
        <taxon>Hydridae</taxon>
        <taxon>Hydra</taxon>
    </lineage>
</organism>
<comment type="subunit">
    <text evidence="4">Interacts with SYS1.</text>
</comment>
<dbReference type="SMART" id="SM00175">
    <property type="entry name" value="RAB"/>
    <property type="match status" value="1"/>
</dbReference>
<evidence type="ECO:0000256" key="1">
    <source>
        <dbReference type="ARBA" id="ARBA00022741"/>
    </source>
</evidence>
<keyword evidence="1" id="KW-0547">Nucleotide-binding</keyword>
<dbReference type="SMART" id="SM00173">
    <property type="entry name" value="RAS"/>
    <property type="match status" value="1"/>
</dbReference>
<dbReference type="SUPFAM" id="SSF52540">
    <property type="entry name" value="P-loop containing nucleoside triphosphate hydrolases"/>
    <property type="match status" value="1"/>
</dbReference>
<dbReference type="GeneID" id="124811664"/>
<reference evidence="7" key="1">
    <citation type="submission" date="2025-08" db="UniProtKB">
        <authorList>
            <consortium name="RefSeq"/>
        </authorList>
    </citation>
    <scope>IDENTIFICATION</scope>
</reference>
<evidence type="ECO:0000313" key="7">
    <source>
        <dbReference type="RefSeq" id="XP_065662319.1"/>
    </source>
</evidence>
<evidence type="ECO:0000313" key="6">
    <source>
        <dbReference type="Proteomes" id="UP001652625"/>
    </source>
</evidence>
<dbReference type="PRINTS" id="PR00449">
    <property type="entry name" value="RASTRNSFRMNG"/>
</dbReference>
<dbReference type="Gene3D" id="3.40.50.300">
    <property type="entry name" value="P-loop containing nucleotide triphosphate hydrolases"/>
    <property type="match status" value="1"/>
</dbReference>
<dbReference type="RefSeq" id="XP_065662319.1">
    <property type="nucleotide sequence ID" value="XM_065806247.1"/>
</dbReference>
<gene>
    <name evidence="7" type="primary">LOC124811664</name>
</gene>